<sequence length="591" mass="67458">MINDLIASAASFTDLQKKDSEKTKELQLLITELDGLRVENPRLKAENNVLHLEIMEAVESTETWEASVRSKLQSLEDEIESTKMNLQQESRTNFQKEQELHHLQAEATALLQLDELDATTKPCDALPQRSTFQPDAEPLMEKEESLTNALYQCRRSLLEVESKVAAFVARSKDLEEQGNKLCTQLFEGSKPSQPLRLRAVKAQLEAESSRKRRGVEELQEHRRELHERREASQEKERRFEERTQELCREEEALMADEAKEATKTTELLEKHRTEALVHEHHSAELQERTMALRKACGTLNSSSQILVGRLRQLSQHEVLRSTEQLRRVEELFDQLVVVQSGPGTPSALQQQRLEDQLQGAQEECLSLSSSRAALQEEVEAASLEAQTQTRHLEIQRKSMEGDIQSGAEIQTRWQSAGAHLQWLNSSLFGLTDEQRMLKHNLQEQQVSLHEEGLQWIQTQVKVQRLQAVVKSLDHTREEWVADLSRAVTSLRNAHSALTTTLQQEESAQVASDQLRLELLSSERSLHVATQQRQELATEVDDWSLELRGDNKRRDEARCAAAQLMDELREVSMHAWNPHAQRCTREACGAAA</sequence>
<evidence type="ECO:0000313" key="3">
    <source>
        <dbReference type="EMBL" id="CAK9110826.1"/>
    </source>
</evidence>
<dbReference type="EMBL" id="CAXAMN010027461">
    <property type="protein sequence ID" value="CAK9110826.1"/>
    <property type="molecule type" value="Genomic_DNA"/>
</dbReference>
<accession>A0ABP0SEP3</accession>
<name>A0ABP0SEP3_9DINO</name>
<evidence type="ECO:0000313" key="4">
    <source>
        <dbReference type="Proteomes" id="UP001642484"/>
    </source>
</evidence>
<gene>
    <name evidence="3" type="ORF">CCMP2556_LOCUS51487</name>
</gene>
<protein>
    <submittedName>
        <fullName evidence="3">Uncharacterized protein</fullName>
    </submittedName>
</protein>
<feature type="region of interest" description="Disordered" evidence="2">
    <location>
        <begin position="204"/>
        <end position="242"/>
    </location>
</feature>
<reference evidence="3 4" key="1">
    <citation type="submission" date="2024-02" db="EMBL/GenBank/DDBJ databases">
        <authorList>
            <person name="Chen Y."/>
            <person name="Shah S."/>
            <person name="Dougan E. K."/>
            <person name="Thang M."/>
            <person name="Chan C."/>
        </authorList>
    </citation>
    <scope>NUCLEOTIDE SEQUENCE [LARGE SCALE GENOMIC DNA]</scope>
</reference>
<feature type="compositionally biased region" description="Basic and acidic residues" evidence="2">
    <location>
        <begin position="214"/>
        <end position="242"/>
    </location>
</feature>
<keyword evidence="1" id="KW-0175">Coiled coil</keyword>
<comment type="caution">
    <text evidence="3">The sequence shown here is derived from an EMBL/GenBank/DDBJ whole genome shotgun (WGS) entry which is preliminary data.</text>
</comment>
<dbReference type="Proteomes" id="UP001642484">
    <property type="component" value="Unassembled WGS sequence"/>
</dbReference>
<keyword evidence="4" id="KW-1185">Reference proteome</keyword>
<proteinExistence type="predicted"/>
<organism evidence="3 4">
    <name type="scientific">Durusdinium trenchii</name>
    <dbReference type="NCBI Taxonomy" id="1381693"/>
    <lineage>
        <taxon>Eukaryota</taxon>
        <taxon>Sar</taxon>
        <taxon>Alveolata</taxon>
        <taxon>Dinophyceae</taxon>
        <taxon>Suessiales</taxon>
        <taxon>Symbiodiniaceae</taxon>
        <taxon>Durusdinium</taxon>
    </lineage>
</organism>
<feature type="coiled-coil region" evidence="1">
    <location>
        <begin position="65"/>
        <end position="106"/>
    </location>
</feature>
<feature type="coiled-coil region" evidence="1">
    <location>
        <begin position="350"/>
        <end position="391"/>
    </location>
</feature>
<evidence type="ECO:0000256" key="2">
    <source>
        <dbReference type="SAM" id="MobiDB-lite"/>
    </source>
</evidence>
<evidence type="ECO:0000256" key="1">
    <source>
        <dbReference type="SAM" id="Coils"/>
    </source>
</evidence>